<keyword evidence="1" id="KW-0732">Signal</keyword>
<organism evidence="2 3">
    <name type="scientific">Rhynchophorus ferrugineus</name>
    <name type="common">Red palm weevil</name>
    <name type="synonym">Curculio ferrugineus</name>
    <dbReference type="NCBI Taxonomy" id="354439"/>
    <lineage>
        <taxon>Eukaryota</taxon>
        <taxon>Metazoa</taxon>
        <taxon>Ecdysozoa</taxon>
        <taxon>Arthropoda</taxon>
        <taxon>Hexapoda</taxon>
        <taxon>Insecta</taxon>
        <taxon>Pterygota</taxon>
        <taxon>Neoptera</taxon>
        <taxon>Endopterygota</taxon>
        <taxon>Coleoptera</taxon>
        <taxon>Polyphaga</taxon>
        <taxon>Cucujiformia</taxon>
        <taxon>Curculionidae</taxon>
        <taxon>Dryophthorinae</taxon>
        <taxon>Rhynchophorus</taxon>
    </lineage>
</organism>
<evidence type="ECO:0000313" key="2">
    <source>
        <dbReference type="EMBL" id="KAF7263862.1"/>
    </source>
</evidence>
<evidence type="ECO:0008006" key="4">
    <source>
        <dbReference type="Google" id="ProtNLM"/>
    </source>
</evidence>
<sequence>MNRINNSFLFVSVFTVLNVPTQCIAQAEIGDTELMVPTAEPTEMPEYVNPYPLTHPCYRFADITNREFFSPAYPPDAPTYPNNTNCSVVLTGQ</sequence>
<proteinExistence type="predicted"/>
<comment type="caution">
    <text evidence="2">The sequence shown here is derived from an EMBL/GenBank/DDBJ whole genome shotgun (WGS) entry which is preliminary data.</text>
</comment>
<dbReference type="Proteomes" id="UP000625711">
    <property type="component" value="Unassembled WGS sequence"/>
</dbReference>
<dbReference type="OrthoDB" id="6649071at2759"/>
<gene>
    <name evidence="2" type="ORF">GWI33_001004</name>
</gene>
<name>A0A834HYT0_RHYFE</name>
<protein>
    <recommendedName>
        <fullName evidence="4">CUB domain-containing protein</fullName>
    </recommendedName>
</protein>
<dbReference type="EMBL" id="JAACXV010018996">
    <property type="protein sequence ID" value="KAF7263862.1"/>
    <property type="molecule type" value="Genomic_DNA"/>
</dbReference>
<dbReference type="AlphaFoldDB" id="A0A834HYT0"/>
<feature type="signal peptide" evidence="1">
    <location>
        <begin position="1"/>
        <end position="25"/>
    </location>
</feature>
<keyword evidence="3" id="KW-1185">Reference proteome</keyword>
<accession>A0A834HYT0</accession>
<reference evidence="2" key="1">
    <citation type="submission" date="2020-08" db="EMBL/GenBank/DDBJ databases">
        <title>Genome sequencing and assembly of the red palm weevil Rhynchophorus ferrugineus.</title>
        <authorList>
            <person name="Dias G.B."/>
            <person name="Bergman C.M."/>
            <person name="Manee M."/>
        </authorList>
    </citation>
    <scope>NUCLEOTIDE SEQUENCE</scope>
    <source>
        <strain evidence="2">AA-2017</strain>
        <tissue evidence="2">Whole larva</tissue>
    </source>
</reference>
<feature type="chain" id="PRO_5032481757" description="CUB domain-containing protein" evidence="1">
    <location>
        <begin position="26"/>
        <end position="93"/>
    </location>
</feature>
<evidence type="ECO:0000256" key="1">
    <source>
        <dbReference type="SAM" id="SignalP"/>
    </source>
</evidence>
<evidence type="ECO:0000313" key="3">
    <source>
        <dbReference type="Proteomes" id="UP000625711"/>
    </source>
</evidence>